<organism evidence="7 8">
    <name type="scientific">[Candida] anglica</name>
    <dbReference type="NCBI Taxonomy" id="148631"/>
    <lineage>
        <taxon>Eukaryota</taxon>
        <taxon>Fungi</taxon>
        <taxon>Dikarya</taxon>
        <taxon>Ascomycota</taxon>
        <taxon>Saccharomycotina</taxon>
        <taxon>Pichiomycetes</taxon>
        <taxon>Debaryomycetaceae</taxon>
        <taxon>Kurtzmaniella</taxon>
    </lineage>
</organism>
<dbReference type="EMBL" id="OZ004255">
    <property type="protein sequence ID" value="CAK7900455.1"/>
    <property type="molecule type" value="Genomic_DNA"/>
</dbReference>
<reference evidence="7 8" key="1">
    <citation type="submission" date="2024-01" db="EMBL/GenBank/DDBJ databases">
        <authorList>
            <consortium name="Genoscope - CEA"/>
            <person name="William W."/>
        </authorList>
    </citation>
    <scope>NUCLEOTIDE SEQUENCE [LARGE SCALE GENOMIC DNA]</scope>
    <source>
        <strain evidence="7 8">29B2s-10</strain>
    </source>
</reference>
<keyword evidence="8" id="KW-1185">Reference proteome</keyword>
<feature type="domain" description="Ubiquitin-like protease family profile" evidence="6">
    <location>
        <begin position="327"/>
        <end position="487"/>
    </location>
</feature>
<evidence type="ECO:0000313" key="8">
    <source>
        <dbReference type="Proteomes" id="UP001497600"/>
    </source>
</evidence>
<dbReference type="SUPFAM" id="SSF54001">
    <property type="entry name" value="Cysteine proteinases"/>
    <property type="match status" value="1"/>
</dbReference>
<keyword evidence="3" id="KW-0378">Hydrolase</keyword>
<keyword evidence="4" id="KW-0788">Thiol protease</keyword>
<comment type="similarity">
    <text evidence="1">Belongs to the peptidase C48 family.</text>
</comment>
<feature type="region of interest" description="Disordered" evidence="5">
    <location>
        <begin position="164"/>
        <end position="184"/>
    </location>
</feature>
<feature type="region of interest" description="Disordered" evidence="5">
    <location>
        <begin position="37"/>
        <end position="75"/>
    </location>
</feature>
<dbReference type="PANTHER" id="PTHR12606:SF141">
    <property type="entry name" value="GH15225P-RELATED"/>
    <property type="match status" value="1"/>
</dbReference>
<evidence type="ECO:0000256" key="2">
    <source>
        <dbReference type="ARBA" id="ARBA00022670"/>
    </source>
</evidence>
<dbReference type="InterPro" id="IPR038765">
    <property type="entry name" value="Papain-like_cys_pep_sf"/>
</dbReference>
<dbReference type="Proteomes" id="UP001497600">
    <property type="component" value="Chromosome C"/>
</dbReference>
<dbReference type="Pfam" id="PF02902">
    <property type="entry name" value="Peptidase_C48"/>
    <property type="match status" value="1"/>
</dbReference>
<dbReference type="PROSITE" id="PS50600">
    <property type="entry name" value="ULP_PROTEASE"/>
    <property type="match status" value="1"/>
</dbReference>
<gene>
    <name evidence="7" type="ORF">CAAN4_C07426</name>
</gene>
<evidence type="ECO:0000256" key="1">
    <source>
        <dbReference type="ARBA" id="ARBA00005234"/>
    </source>
</evidence>
<evidence type="ECO:0000259" key="6">
    <source>
        <dbReference type="PROSITE" id="PS50600"/>
    </source>
</evidence>
<proteinExistence type="inferred from homology"/>
<accession>A0ABP0E957</accession>
<evidence type="ECO:0000256" key="5">
    <source>
        <dbReference type="SAM" id="MobiDB-lite"/>
    </source>
</evidence>
<sequence length="518" mass="58577">MRYNDNGYSQLLMDSNLQSGGNPILLRERRSNFRGLTNGYNSYKLPGSNIQTTTEDQQNVGNDEDNQTTSHSTPEPDLFHVVKSIIFQIYHVFIGLFLSSQPPSLGGTIEKESSDNTIQKNGFVTSTTRAKDSSNDIQERSIVQRVNGQNEGPTFTKDLVALLNNNGKDDSDTESESDGLAGPEQYGTTFNLVKQLRDPTPLLDSGDLLLQMSDDSSIEYRVREMSTPRASISPSIISSPYHQAIAKFYLPHTPVSKYSIVDTLIKDFRKSDLEQIDEDKQRQQLITKERESATSLIKPLSSDQQAKLYKIWSTSNQSIIVSSHFQIDITVRDLQTLCDNQWLNDNVIDFYLNLITEQSSNVFCWTTHFFTTLQSKGYQGVARWSKRKKLNVTQKDLILVPINIMGTHWALAVVDNVKKKFAYYDSLSSSGNKKALQLLVTYMSEEGKKQGSSIDFHSYEIIPLAETPQQQNGYDCGVFSCTSAFFVSKGKPLKFSQKDMKLLRRKMAYEILTKELIK</sequence>
<keyword evidence="2" id="KW-0645">Protease</keyword>
<evidence type="ECO:0000313" key="7">
    <source>
        <dbReference type="EMBL" id="CAK7900455.1"/>
    </source>
</evidence>
<dbReference type="PANTHER" id="PTHR12606">
    <property type="entry name" value="SENTRIN/SUMO-SPECIFIC PROTEASE"/>
    <property type="match status" value="1"/>
</dbReference>
<evidence type="ECO:0000256" key="4">
    <source>
        <dbReference type="ARBA" id="ARBA00022807"/>
    </source>
</evidence>
<evidence type="ECO:0000256" key="3">
    <source>
        <dbReference type="ARBA" id="ARBA00022801"/>
    </source>
</evidence>
<dbReference type="InterPro" id="IPR003653">
    <property type="entry name" value="Peptidase_C48_C"/>
</dbReference>
<name>A0ABP0E957_9ASCO</name>
<protein>
    <recommendedName>
        <fullName evidence="6">Ubiquitin-like protease family profile domain-containing protein</fullName>
    </recommendedName>
</protein>
<dbReference type="Gene3D" id="3.40.395.10">
    <property type="entry name" value="Adenoviral Proteinase, Chain A"/>
    <property type="match status" value="1"/>
</dbReference>
<feature type="compositionally biased region" description="Polar residues" evidence="5">
    <location>
        <begin position="48"/>
        <end position="73"/>
    </location>
</feature>